<accession>A0A498HIV1</accession>
<sequence>MYSLAETRFGAAACKNKSVSGVGPVRRVPPQSGQYLCGGRRGIHCLVSEPDSRPFGVPTRTSVSLRGVDYSIPHRRREGCPWALYVFARRYSSETRFGAAACKNKSVSGVGPVRRVPPQSGQYLCGGRRGIHCLVSEPDSRPFGVPTRTSVSLRGGGL</sequence>
<reference evidence="1 2" key="1">
    <citation type="submission" date="2018-10" db="EMBL/GenBank/DDBJ databases">
        <title>A high-quality apple genome assembly.</title>
        <authorList>
            <person name="Hu J."/>
        </authorList>
    </citation>
    <scope>NUCLEOTIDE SEQUENCE [LARGE SCALE GENOMIC DNA]</scope>
    <source>
        <strain evidence="2">cv. HFTH1</strain>
        <tissue evidence="1">Young leaf</tissue>
    </source>
</reference>
<evidence type="ECO:0000313" key="2">
    <source>
        <dbReference type="Proteomes" id="UP000290289"/>
    </source>
</evidence>
<proteinExistence type="predicted"/>
<protein>
    <submittedName>
        <fullName evidence="1">Uncharacterized protein</fullName>
    </submittedName>
</protein>
<dbReference type="Proteomes" id="UP000290289">
    <property type="component" value="Chromosome 16"/>
</dbReference>
<dbReference type="EMBL" id="RDQH01000342">
    <property type="protein sequence ID" value="RXH71396.1"/>
    <property type="molecule type" value="Genomic_DNA"/>
</dbReference>
<keyword evidence="2" id="KW-1185">Reference proteome</keyword>
<comment type="caution">
    <text evidence="1">The sequence shown here is derived from an EMBL/GenBank/DDBJ whole genome shotgun (WGS) entry which is preliminary data.</text>
</comment>
<organism evidence="1 2">
    <name type="scientific">Malus domestica</name>
    <name type="common">Apple</name>
    <name type="synonym">Pyrus malus</name>
    <dbReference type="NCBI Taxonomy" id="3750"/>
    <lineage>
        <taxon>Eukaryota</taxon>
        <taxon>Viridiplantae</taxon>
        <taxon>Streptophyta</taxon>
        <taxon>Embryophyta</taxon>
        <taxon>Tracheophyta</taxon>
        <taxon>Spermatophyta</taxon>
        <taxon>Magnoliopsida</taxon>
        <taxon>eudicotyledons</taxon>
        <taxon>Gunneridae</taxon>
        <taxon>Pentapetalae</taxon>
        <taxon>rosids</taxon>
        <taxon>fabids</taxon>
        <taxon>Rosales</taxon>
        <taxon>Rosaceae</taxon>
        <taxon>Amygdaloideae</taxon>
        <taxon>Maleae</taxon>
        <taxon>Malus</taxon>
    </lineage>
</organism>
<dbReference type="AlphaFoldDB" id="A0A498HIV1"/>
<gene>
    <name evidence="1" type="ORF">DVH24_018751</name>
</gene>
<name>A0A498HIV1_MALDO</name>
<evidence type="ECO:0000313" key="1">
    <source>
        <dbReference type="EMBL" id="RXH71396.1"/>
    </source>
</evidence>